<accession>A0A3B6N1L9</accession>
<reference evidence="9" key="2">
    <citation type="submission" date="2018-10" db="UniProtKB">
        <authorList>
            <consortium name="EnsemblPlants"/>
        </authorList>
    </citation>
    <scope>IDENTIFICATION</scope>
</reference>
<reference evidence="9" key="1">
    <citation type="submission" date="2018-08" db="EMBL/GenBank/DDBJ databases">
        <authorList>
            <person name="Rossello M."/>
        </authorList>
    </citation>
    <scope>NUCLEOTIDE SEQUENCE [LARGE SCALE GENOMIC DNA]</scope>
    <source>
        <strain evidence="9">cv. Chinese Spring</strain>
    </source>
</reference>
<dbReference type="Gramene" id="TraesCS5D03G1091200.1">
    <property type="protein sequence ID" value="TraesCS5D03G1091200.1.CDS"/>
    <property type="gene ID" value="TraesCS5D03G1091200"/>
</dbReference>
<dbReference type="Gramene" id="TraesCS5D02G498300.1">
    <property type="protein sequence ID" value="TraesCS5D02G498300.1"/>
    <property type="gene ID" value="TraesCS5D02G498300"/>
</dbReference>
<evidence type="ECO:0000256" key="4">
    <source>
        <dbReference type="ARBA" id="ARBA00023157"/>
    </source>
</evidence>
<dbReference type="InterPro" id="IPR035995">
    <property type="entry name" value="Bowman-Birk_prot_inh"/>
</dbReference>
<feature type="chain" id="PRO_5043178146" description="Bowman-Birk serine protease inhibitors family domain-containing protein" evidence="7">
    <location>
        <begin position="24"/>
        <end position="141"/>
    </location>
</feature>
<evidence type="ECO:0000313" key="9">
    <source>
        <dbReference type="EnsemblPlants" id="TraesCS5D02G498300.1"/>
    </source>
</evidence>
<protein>
    <recommendedName>
        <fullName evidence="8">Bowman-Birk serine protease inhibitors family domain-containing protein</fullName>
    </recommendedName>
</protein>
<dbReference type="Gene3D" id="2.10.69.10">
    <property type="entry name" value="Cysteine Protease (Bromelain) Inhibitor, subunit H"/>
    <property type="match status" value="1"/>
</dbReference>
<dbReference type="SUPFAM" id="SSF57247">
    <property type="entry name" value="Bowman-Birk inhibitor, BBI"/>
    <property type="match status" value="1"/>
</dbReference>
<comment type="similarity">
    <text evidence="1 5">Belongs to the Bowman-Birk serine protease inhibitor family.</text>
</comment>
<dbReference type="Gramene" id="TraesJAG5D03G03210850.1">
    <property type="protein sequence ID" value="TraesJAG5D03G03210850.1"/>
    <property type="gene ID" value="TraesJAG5D03G03210850"/>
</dbReference>
<dbReference type="OrthoDB" id="1928998at2759"/>
<feature type="region of interest" description="Disordered" evidence="6">
    <location>
        <begin position="31"/>
        <end position="66"/>
    </location>
</feature>
<keyword evidence="3 5" id="KW-0722">Serine protease inhibitor</keyword>
<feature type="domain" description="Bowman-Birk serine protease inhibitors family" evidence="8">
    <location>
        <begin position="76"/>
        <end position="134"/>
    </location>
</feature>
<dbReference type="Proteomes" id="UP000019116">
    <property type="component" value="Chromosome 5D"/>
</dbReference>
<evidence type="ECO:0000256" key="6">
    <source>
        <dbReference type="SAM" id="MobiDB-lite"/>
    </source>
</evidence>
<name>A0A3B6N1L9_WHEAT</name>
<dbReference type="Gramene" id="TraesLDM5D03G03218660.1">
    <property type="protein sequence ID" value="TraesLDM5D03G03218660.1"/>
    <property type="gene ID" value="TraesLDM5D03G03218660"/>
</dbReference>
<dbReference type="Gramene" id="TraesMAC5D03G03212530.1">
    <property type="protein sequence ID" value="TraesMAC5D03G03212530.1"/>
    <property type="gene ID" value="TraesMAC5D03G03212530"/>
</dbReference>
<organism evidence="9">
    <name type="scientific">Triticum aestivum</name>
    <name type="common">Wheat</name>
    <dbReference type="NCBI Taxonomy" id="4565"/>
    <lineage>
        <taxon>Eukaryota</taxon>
        <taxon>Viridiplantae</taxon>
        <taxon>Streptophyta</taxon>
        <taxon>Embryophyta</taxon>
        <taxon>Tracheophyta</taxon>
        <taxon>Spermatophyta</taxon>
        <taxon>Magnoliopsida</taxon>
        <taxon>Liliopsida</taxon>
        <taxon>Poales</taxon>
        <taxon>Poaceae</taxon>
        <taxon>BOP clade</taxon>
        <taxon>Pooideae</taxon>
        <taxon>Triticodae</taxon>
        <taxon>Triticeae</taxon>
        <taxon>Triticinae</taxon>
        <taxon>Triticum</taxon>
    </lineage>
</organism>
<dbReference type="KEGG" id="taes:123123530"/>
<dbReference type="Gramene" id="TraesLAC5D03G03169600.1">
    <property type="protein sequence ID" value="TraesLAC5D03G03169600.1"/>
    <property type="gene ID" value="TraesLAC5D03G03169600"/>
</dbReference>
<dbReference type="GO" id="GO:0005576">
    <property type="term" value="C:extracellular region"/>
    <property type="evidence" value="ECO:0007669"/>
    <property type="project" value="InterPro"/>
</dbReference>
<dbReference type="Gramene" id="TraesROB_scaffold_101623_01G000100.1">
    <property type="protein sequence ID" value="TraesROB_scaffold_101623_01G000100.1"/>
    <property type="gene ID" value="TraesROB_scaffold_101623_01G000100"/>
</dbReference>
<keyword evidence="7" id="KW-0732">Signal</keyword>
<dbReference type="CDD" id="cd00023">
    <property type="entry name" value="BBI"/>
    <property type="match status" value="1"/>
</dbReference>
<dbReference type="OMA" id="QCAAFLP"/>
<proteinExistence type="inferred from homology"/>
<dbReference type="Pfam" id="PF00228">
    <property type="entry name" value="Bowman-Birk_leg"/>
    <property type="match status" value="1"/>
</dbReference>
<dbReference type="RefSeq" id="XP_044399988.1">
    <property type="nucleotide sequence ID" value="XM_044544053.1"/>
</dbReference>
<dbReference type="EnsemblPlants" id="TraesCS5D02G498300.1">
    <property type="protein sequence ID" value="TraesCS5D02G498300.1"/>
    <property type="gene ID" value="TraesCS5D02G498300"/>
</dbReference>
<evidence type="ECO:0000256" key="1">
    <source>
        <dbReference type="ARBA" id="ARBA00008506"/>
    </source>
</evidence>
<evidence type="ECO:0000256" key="3">
    <source>
        <dbReference type="ARBA" id="ARBA00022900"/>
    </source>
</evidence>
<dbReference type="Gramene" id="TraesSYM5D03G03154660.1">
    <property type="protein sequence ID" value="TraesSYM5D03G03154660.1"/>
    <property type="gene ID" value="TraesSYM5D03G03154660"/>
</dbReference>
<dbReference type="PANTHER" id="PTHR33479:SF6">
    <property type="entry name" value="BOWMAN-BIRK SERINE PROTEASE INHIBITOR FAMILY PROTEIN, EXPRESSED"/>
    <property type="match status" value="1"/>
</dbReference>
<dbReference type="Gramene" id="TraesCLE_scaffold_086143_01G000200.1">
    <property type="protein sequence ID" value="TraesCLE_scaffold_086143_01G000200.1"/>
    <property type="gene ID" value="TraesCLE_scaffold_086143_01G000200"/>
</dbReference>
<dbReference type="Gramene" id="TraesARI5D03G03167610.1">
    <property type="protein sequence ID" value="TraesARI5D03G03167610.1"/>
    <property type="gene ID" value="TraesARI5D03G03167610"/>
</dbReference>
<dbReference type="Gramene" id="TraesRN5D0101127700.1">
    <property type="protein sequence ID" value="TraesRN5D0101127700.1"/>
    <property type="gene ID" value="TraesRN5D0101127700"/>
</dbReference>
<feature type="compositionally biased region" description="Basic residues" evidence="6">
    <location>
        <begin position="34"/>
        <end position="51"/>
    </location>
</feature>
<dbReference type="PANTHER" id="PTHR33479">
    <property type="entry name" value="BOWMAN-BIRK TYPE BRAN TRYPSIN INHIBITOR"/>
    <property type="match status" value="1"/>
</dbReference>
<gene>
    <name evidence="9" type="primary">LOC123123530</name>
</gene>
<dbReference type="InterPro" id="IPR000877">
    <property type="entry name" value="Prot_inh_BBI"/>
</dbReference>
<dbReference type="PaxDb" id="4565-Traes_5DL_5CF73B088.1"/>
<keyword evidence="4" id="KW-1015">Disulfide bond</keyword>
<dbReference type="Gramene" id="TraesSTA5D03G03204490.1">
    <property type="protein sequence ID" value="TraesSTA5D03G03204490.1"/>
    <property type="gene ID" value="TraesSTA5D03G03204490"/>
</dbReference>
<feature type="signal peptide" evidence="7">
    <location>
        <begin position="1"/>
        <end position="23"/>
    </location>
</feature>
<dbReference type="AlphaFoldDB" id="A0A3B6N1L9"/>
<evidence type="ECO:0000313" key="10">
    <source>
        <dbReference type="Proteomes" id="UP000019116"/>
    </source>
</evidence>
<dbReference type="GO" id="GO:0004867">
    <property type="term" value="F:serine-type endopeptidase inhibitor activity"/>
    <property type="evidence" value="ECO:0007669"/>
    <property type="project" value="UniProtKB-KW"/>
</dbReference>
<evidence type="ECO:0000256" key="5">
    <source>
        <dbReference type="RuleBase" id="RU003856"/>
    </source>
</evidence>
<evidence type="ECO:0000259" key="8">
    <source>
        <dbReference type="SMART" id="SM00269"/>
    </source>
</evidence>
<evidence type="ECO:0000256" key="2">
    <source>
        <dbReference type="ARBA" id="ARBA00022690"/>
    </source>
</evidence>
<dbReference type="GeneID" id="123123530"/>
<evidence type="ECO:0000256" key="7">
    <source>
        <dbReference type="SAM" id="SignalP"/>
    </source>
</evidence>
<sequence length="141" mass="14856">MGRRRSPALPLLVIFGILAVVLAALPPLAESSSSHHHHHHQGHGHHSRVQSRGHGGEGEQSSSAAAAKARGRAWPCCDSCGGCTKSDSPQCRCMDAAPGGCHPACRDCVKSPLAVHPAVYQCMDRVPNFCQRRCNGAVAAH</sequence>
<dbReference type="SMR" id="A0A3B6N1L9"/>
<dbReference type="Gramene" id="TraesJUL5D03G03239080.1">
    <property type="protein sequence ID" value="TraesJUL5D03G03239080.1"/>
    <property type="gene ID" value="TraesJUL5D03G03239080"/>
</dbReference>
<dbReference type="Gramene" id="TraesNOR5D03G03243610.1">
    <property type="protein sequence ID" value="TraesNOR5D03G03243610.1"/>
    <property type="gene ID" value="TraesNOR5D03G03243610"/>
</dbReference>
<keyword evidence="10" id="KW-1185">Reference proteome</keyword>
<dbReference type="Gramene" id="TraesWEE_scaffold_024619_01G000100.1">
    <property type="protein sequence ID" value="TraesWEE_scaffold_024619_01G000100.1"/>
    <property type="gene ID" value="TraesWEE_scaffold_024619_01G000100"/>
</dbReference>
<keyword evidence="2 5" id="KW-0646">Protease inhibitor</keyword>
<dbReference type="SMART" id="SM00269">
    <property type="entry name" value="BowB"/>
    <property type="match status" value="1"/>
</dbReference>